<evidence type="ECO:0000313" key="7">
    <source>
        <dbReference type="EMBL" id="AXH59936.1"/>
    </source>
</evidence>
<dbReference type="PANTHER" id="PTHR30414:SF0">
    <property type="entry name" value="MINICONDUCTANCE MECHANOSENSITIVE CHANNEL YBDG"/>
    <property type="match status" value="1"/>
</dbReference>
<dbReference type="GO" id="GO:0005886">
    <property type="term" value="C:plasma membrane"/>
    <property type="evidence" value="ECO:0007669"/>
    <property type="project" value="TreeGrafter"/>
</dbReference>
<proteinExistence type="predicted"/>
<dbReference type="RefSeq" id="WP_005741747.1">
    <property type="nucleotide sequence ID" value="NZ_CP031226.1"/>
</dbReference>
<comment type="subcellular location">
    <subcellularLocation>
        <location evidence="1">Membrane</location>
    </subcellularLocation>
</comment>
<reference evidence="7 8" key="1">
    <citation type="journal article" date="2011" name="PLoS Pathog.">
        <title>Dynamic evolution of pathogenicity revealed by sequencing and comparative genomics of 19 Pseudomonas syringae isolates.</title>
        <authorList>
            <person name="Baltrus D.A."/>
            <person name="Nishimura M.T."/>
            <person name="Romanchuk A."/>
            <person name="Chang J.H."/>
            <person name="Mukhtar M.S."/>
            <person name="Cherkis K."/>
            <person name="Roach J."/>
            <person name="Grant S.R."/>
            <person name="Jones C.D."/>
            <person name="Dangl J.L."/>
        </authorList>
    </citation>
    <scope>NUCLEOTIDE SEQUENCE [LARGE SCALE GENOMIC DNA]</scope>
    <source>
        <strain evidence="7 8">M301315</strain>
    </source>
</reference>
<keyword evidence="7" id="KW-0614">Plasmid</keyword>
<organism evidence="7 8">
    <name type="scientific">Pseudomonas amygdali pv. lachrymans str. M301315</name>
    <dbReference type="NCBI Taxonomy" id="629260"/>
    <lineage>
        <taxon>Bacteria</taxon>
        <taxon>Pseudomonadati</taxon>
        <taxon>Pseudomonadota</taxon>
        <taxon>Gammaproteobacteria</taxon>
        <taxon>Pseudomonadales</taxon>
        <taxon>Pseudomonadaceae</taxon>
        <taxon>Pseudomonas</taxon>
        <taxon>Pseudomonas amygdali</taxon>
    </lineage>
</organism>
<dbReference type="GeneID" id="39474730"/>
<feature type="transmembrane region" description="Helical" evidence="5">
    <location>
        <begin position="99"/>
        <end position="124"/>
    </location>
</feature>
<evidence type="ECO:0000256" key="2">
    <source>
        <dbReference type="ARBA" id="ARBA00022692"/>
    </source>
</evidence>
<dbReference type="Gene3D" id="2.30.30.60">
    <property type="match status" value="1"/>
</dbReference>
<feature type="transmembrane region" description="Helical" evidence="5">
    <location>
        <begin position="145"/>
        <end position="165"/>
    </location>
</feature>
<evidence type="ECO:0000313" key="8">
    <source>
        <dbReference type="Proteomes" id="UP000006426"/>
    </source>
</evidence>
<dbReference type="PANTHER" id="PTHR30414">
    <property type="entry name" value="MINICONDUCTANCE MECHANOSENSITIVE CHANNEL YBDG"/>
    <property type="match status" value="1"/>
</dbReference>
<keyword evidence="3 5" id="KW-1133">Transmembrane helix</keyword>
<dbReference type="InterPro" id="IPR023408">
    <property type="entry name" value="MscS_beta-dom_sf"/>
</dbReference>
<evidence type="ECO:0000256" key="5">
    <source>
        <dbReference type="SAM" id="Phobius"/>
    </source>
</evidence>
<dbReference type="AlphaFoldDB" id="A0AAD0PW95"/>
<dbReference type="GO" id="GO:0008381">
    <property type="term" value="F:mechanosensitive monoatomic ion channel activity"/>
    <property type="evidence" value="ECO:0007669"/>
    <property type="project" value="InterPro"/>
</dbReference>
<protein>
    <submittedName>
        <fullName evidence="7">Mechanosensitive ion channel family protein</fullName>
    </submittedName>
</protein>
<feature type="transmembrane region" description="Helical" evidence="5">
    <location>
        <begin position="25"/>
        <end position="46"/>
    </location>
</feature>
<dbReference type="EMBL" id="CP031226">
    <property type="protein sequence ID" value="AXH59936.1"/>
    <property type="molecule type" value="Genomic_DNA"/>
</dbReference>
<evidence type="ECO:0000256" key="1">
    <source>
        <dbReference type="ARBA" id="ARBA00004370"/>
    </source>
</evidence>
<feature type="domain" description="Mechanosensitive ion channel MscS" evidence="6">
    <location>
        <begin position="191"/>
        <end position="257"/>
    </location>
</feature>
<dbReference type="Proteomes" id="UP000006426">
    <property type="component" value="Plasmid pmppla107"/>
</dbReference>
<name>A0AAD0PW95_PSEAV</name>
<keyword evidence="4 5" id="KW-0472">Membrane</keyword>
<dbReference type="SUPFAM" id="SSF50182">
    <property type="entry name" value="Sm-like ribonucleoproteins"/>
    <property type="match status" value="1"/>
</dbReference>
<evidence type="ECO:0000256" key="3">
    <source>
        <dbReference type="ARBA" id="ARBA00022989"/>
    </source>
</evidence>
<dbReference type="GO" id="GO:0071470">
    <property type="term" value="P:cellular response to osmotic stress"/>
    <property type="evidence" value="ECO:0007669"/>
    <property type="project" value="InterPro"/>
</dbReference>
<dbReference type="Pfam" id="PF00924">
    <property type="entry name" value="MS_channel_2nd"/>
    <property type="match status" value="1"/>
</dbReference>
<evidence type="ECO:0000256" key="4">
    <source>
        <dbReference type="ARBA" id="ARBA00023136"/>
    </source>
</evidence>
<dbReference type="InterPro" id="IPR010920">
    <property type="entry name" value="LSM_dom_sf"/>
</dbReference>
<feature type="transmembrane region" description="Helical" evidence="5">
    <location>
        <begin position="171"/>
        <end position="188"/>
    </location>
</feature>
<dbReference type="InterPro" id="IPR006685">
    <property type="entry name" value="MscS_channel_2nd"/>
</dbReference>
<keyword evidence="2 5" id="KW-0812">Transmembrane</keyword>
<geneLocation type="plasmid" evidence="8">
    <name>pmppla107</name>
</geneLocation>
<dbReference type="InterPro" id="IPR030192">
    <property type="entry name" value="YbdG"/>
</dbReference>
<gene>
    <name evidence="7" type="ORF">PLA107_032440</name>
</gene>
<sequence>MTLLAELLAFSPIDTANDWLKHYPLAYTVCMCALLLTGAWLAHIALKGVIMRGISYVLSKTLFTQNQSLPGKAIAPLANAAPAFIISAGSSFIPGLQPAFVTILGNVCTAFILLSCSLFISGLLDLGSALYNKNPANRLRPIKGYMQVVKIVLYLITTILCIAALVDKSPLLLLSGLGAMAAVLMLVLQESIKSFSASMQITSGDILRIGDWIEMPQVNANGEVVDIALHSVSIKQFDHTLISVPTVLFITTSFKNNRHMYIEGGRRIKRSIYVDQTSIHHLNPEERKHLNRFSLLKEYFKTKDNEVASWNRRLQDRGREPLNTRRLTNIGTFRAYVESYLRNHPDVRQDMTLLVRQLDPTPTGIPVEIYCFSSSTAFVAFEAVQSDIFDAILAILPEFGLRVHQHPTGNDFQALSTSRL</sequence>
<accession>A0AAD0PW95</accession>
<evidence type="ECO:0000259" key="6">
    <source>
        <dbReference type="Pfam" id="PF00924"/>
    </source>
</evidence>